<evidence type="ECO:0000313" key="2">
    <source>
        <dbReference type="Proteomes" id="UP001189143"/>
    </source>
</evidence>
<name>A0AAD2DHM2_9CLOT</name>
<sequence length="40" mass="4894">MNNWKNYSTIWKKLNIKLKLHTNYDLYTAIVTQIKHIVFV</sequence>
<dbReference type="Proteomes" id="UP001189143">
    <property type="component" value="Unassembled WGS sequence"/>
</dbReference>
<proteinExistence type="predicted"/>
<organism evidence="1 2">
    <name type="scientific">Clostridium neonatale</name>
    <dbReference type="NCBI Taxonomy" id="137838"/>
    <lineage>
        <taxon>Bacteria</taxon>
        <taxon>Bacillati</taxon>
        <taxon>Bacillota</taxon>
        <taxon>Clostridia</taxon>
        <taxon>Eubacteriales</taxon>
        <taxon>Clostridiaceae</taxon>
        <taxon>Clostridium</taxon>
    </lineage>
</organism>
<accession>A0AAD2DHM2</accession>
<gene>
    <name evidence="1" type="ORF">CNEO2_90005</name>
</gene>
<dbReference type="EMBL" id="CAMTCP010000303">
    <property type="protein sequence ID" value="CAI3699652.1"/>
    <property type="molecule type" value="Genomic_DNA"/>
</dbReference>
<protein>
    <submittedName>
        <fullName evidence="1">Uncharacterized protein</fullName>
    </submittedName>
</protein>
<dbReference type="AlphaFoldDB" id="A0AAD2DHM2"/>
<comment type="caution">
    <text evidence="1">The sequence shown here is derived from an EMBL/GenBank/DDBJ whole genome shotgun (WGS) entry which is preliminary data.</text>
</comment>
<evidence type="ECO:0000313" key="1">
    <source>
        <dbReference type="EMBL" id="CAI3699652.1"/>
    </source>
</evidence>
<reference evidence="1" key="1">
    <citation type="submission" date="2022-10" db="EMBL/GenBank/DDBJ databases">
        <authorList>
            <person name="Aires J."/>
            <person name="Mesa V."/>
        </authorList>
    </citation>
    <scope>NUCLEOTIDE SEQUENCE</scope>
    <source>
        <strain evidence="1">Clostridium neonatale JD116</strain>
    </source>
</reference>